<evidence type="ECO:0000313" key="2">
    <source>
        <dbReference type="EMBL" id="KAF3456277.1"/>
    </source>
</evidence>
<name>A0A8K0MRU3_9ROSA</name>
<accession>A0A8K0MRU3</accession>
<dbReference type="OrthoDB" id="1914074at2759"/>
<sequence>MDISLIADTVARATAQGLGFATRRHYFASGSQISLYDSSSDQFTSFAGVPQISAVIFPVDALARPPTKSQAYRTLPRALLRKKRRTKRKSSTGGDSEDGGEEEDGFFGGDGLFFGGIGGGGGSGRGWNFDRYGGHGWDDSSSSSSSDPAFDFVYEVISWIALSNCVHFAFKKVSRIVTDGIGDAEREKVILTPVC</sequence>
<proteinExistence type="predicted"/>
<protein>
    <submittedName>
        <fullName evidence="2">Uncharacterized protein</fullName>
    </submittedName>
</protein>
<evidence type="ECO:0000313" key="3">
    <source>
        <dbReference type="Proteomes" id="UP000796880"/>
    </source>
</evidence>
<comment type="caution">
    <text evidence="2">The sequence shown here is derived from an EMBL/GenBank/DDBJ whole genome shotgun (WGS) entry which is preliminary data.</text>
</comment>
<feature type="region of interest" description="Disordered" evidence="1">
    <location>
        <begin position="81"/>
        <end position="102"/>
    </location>
</feature>
<dbReference type="AlphaFoldDB" id="A0A8K0MRU3"/>
<gene>
    <name evidence="2" type="ORF">FNV43_RR00927</name>
</gene>
<dbReference type="EMBL" id="VOIH02000001">
    <property type="protein sequence ID" value="KAF3456277.1"/>
    <property type="molecule type" value="Genomic_DNA"/>
</dbReference>
<feature type="compositionally biased region" description="Basic residues" evidence="1">
    <location>
        <begin position="81"/>
        <end position="90"/>
    </location>
</feature>
<keyword evidence="3" id="KW-1185">Reference proteome</keyword>
<evidence type="ECO:0000256" key="1">
    <source>
        <dbReference type="SAM" id="MobiDB-lite"/>
    </source>
</evidence>
<dbReference type="Proteomes" id="UP000796880">
    <property type="component" value="Unassembled WGS sequence"/>
</dbReference>
<dbReference type="PANTHER" id="PTHR36751">
    <property type="entry name" value="F3E22.8 PROTEIN"/>
    <property type="match status" value="1"/>
</dbReference>
<organism evidence="2 3">
    <name type="scientific">Rhamnella rubrinervis</name>
    <dbReference type="NCBI Taxonomy" id="2594499"/>
    <lineage>
        <taxon>Eukaryota</taxon>
        <taxon>Viridiplantae</taxon>
        <taxon>Streptophyta</taxon>
        <taxon>Embryophyta</taxon>
        <taxon>Tracheophyta</taxon>
        <taxon>Spermatophyta</taxon>
        <taxon>Magnoliopsida</taxon>
        <taxon>eudicotyledons</taxon>
        <taxon>Gunneridae</taxon>
        <taxon>Pentapetalae</taxon>
        <taxon>rosids</taxon>
        <taxon>fabids</taxon>
        <taxon>Rosales</taxon>
        <taxon>Rhamnaceae</taxon>
        <taxon>rhamnoid group</taxon>
        <taxon>Rhamneae</taxon>
        <taxon>Rhamnella</taxon>
    </lineage>
</organism>
<reference evidence="2" key="1">
    <citation type="submission" date="2020-03" db="EMBL/GenBank/DDBJ databases">
        <title>A high-quality chromosome-level genome assembly of a woody plant with both climbing and erect habits, Rhamnella rubrinervis.</title>
        <authorList>
            <person name="Lu Z."/>
            <person name="Yang Y."/>
            <person name="Zhu X."/>
            <person name="Sun Y."/>
        </authorList>
    </citation>
    <scope>NUCLEOTIDE SEQUENCE</scope>
    <source>
        <strain evidence="2">BYM</strain>
        <tissue evidence="2">Leaf</tissue>
    </source>
</reference>
<dbReference type="PANTHER" id="PTHR36751:SF1">
    <property type="entry name" value="F3E22.8 PROTEIN"/>
    <property type="match status" value="1"/>
</dbReference>